<dbReference type="EMBL" id="SOEO01000003">
    <property type="protein sequence ID" value="TDX82599.1"/>
    <property type="molecule type" value="Genomic_DNA"/>
</dbReference>
<keyword evidence="2" id="KW-0223">Dioxygenase</keyword>
<dbReference type="PROSITE" id="PS51257">
    <property type="entry name" value="PROKAR_LIPOPROTEIN"/>
    <property type="match status" value="1"/>
</dbReference>
<dbReference type="PANTHER" id="PTHR43698">
    <property type="entry name" value="RIBD C-TERMINAL DOMAIN CONTAINING PROTEIN"/>
    <property type="match status" value="1"/>
</dbReference>
<dbReference type="Proteomes" id="UP000295313">
    <property type="component" value="Unassembled WGS sequence"/>
</dbReference>
<dbReference type="PANTHER" id="PTHR43698:SF1">
    <property type="entry name" value="BLL4564 PROTEIN"/>
    <property type="match status" value="1"/>
</dbReference>
<accession>A0A4R8IC23</accession>
<feature type="domain" description="Cupin type-2" evidence="1">
    <location>
        <begin position="69"/>
        <end position="134"/>
    </location>
</feature>
<dbReference type="InterPro" id="IPR047263">
    <property type="entry name" value="HNL-like_cupin"/>
</dbReference>
<organism evidence="2 3">
    <name type="scientific">Epilithonimonas xixisoli</name>
    <dbReference type="NCBI Taxonomy" id="1476462"/>
    <lineage>
        <taxon>Bacteria</taxon>
        <taxon>Pseudomonadati</taxon>
        <taxon>Bacteroidota</taxon>
        <taxon>Flavobacteriia</taxon>
        <taxon>Flavobacteriales</taxon>
        <taxon>Weeksellaceae</taxon>
        <taxon>Chryseobacterium group</taxon>
        <taxon>Epilithonimonas</taxon>
    </lineage>
</organism>
<evidence type="ECO:0000313" key="3">
    <source>
        <dbReference type="Proteomes" id="UP000295313"/>
    </source>
</evidence>
<keyword evidence="2" id="KW-0560">Oxidoreductase</keyword>
<protein>
    <submittedName>
        <fullName evidence="2">Quercetin dioxygenase-like cupin family protein</fullName>
    </submittedName>
</protein>
<dbReference type="CDD" id="cd02233">
    <property type="entry name" value="cupin_HNL-like"/>
    <property type="match status" value="1"/>
</dbReference>
<reference evidence="2 3" key="1">
    <citation type="submission" date="2019-03" db="EMBL/GenBank/DDBJ databases">
        <title>Genomic Encyclopedia of Type Strains, Phase III (KMG-III): the genomes of soil and plant-associated and newly described type strains.</title>
        <authorList>
            <person name="Whitman W."/>
        </authorList>
    </citation>
    <scope>NUCLEOTIDE SEQUENCE [LARGE SCALE GENOMIC DNA]</scope>
    <source>
        <strain evidence="2 3">CGMCC 1.12802</strain>
    </source>
</reference>
<dbReference type="InterPro" id="IPR011051">
    <property type="entry name" value="RmlC_Cupin_sf"/>
</dbReference>
<dbReference type="SUPFAM" id="SSF51182">
    <property type="entry name" value="RmlC-like cupins"/>
    <property type="match status" value="1"/>
</dbReference>
<dbReference type="Pfam" id="PF07883">
    <property type="entry name" value="Cupin_2"/>
    <property type="match status" value="1"/>
</dbReference>
<proteinExistence type="predicted"/>
<dbReference type="RefSeq" id="WP_221411235.1">
    <property type="nucleotide sequence ID" value="NZ_SOEO01000003.1"/>
</dbReference>
<dbReference type="GO" id="GO:0051213">
    <property type="term" value="F:dioxygenase activity"/>
    <property type="evidence" value="ECO:0007669"/>
    <property type="project" value="UniProtKB-KW"/>
</dbReference>
<dbReference type="AlphaFoldDB" id="A0A4R8IC23"/>
<dbReference type="Gene3D" id="2.60.120.10">
    <property type="entry name" value="Jelly Rolls"/>
    <property type="match status" value="1"/>
</dbReference>
<comment type="caution">
    <text evidence="2">The sequence shown here is derived from an EMBL/GenBank/DDBJ whole genome shotgun (WGS) entry which is preliminary data.</text>
</comment>
<sequence>MKKANAVILGLIGILICSCQESKVESSEIASSEKSEMLFEKGHKVPNDKFVGNVYQAILSDEGTRVSNVTFEPNGRTNWHNHPGGQTLLVTDGVGYHQEEGKPVQIIKKGDVIKIGKNVKHWHGGTADQAMTHIAVSIDHEKNPSQWFEPVSEEEYKVK</sequence>
<evidence type="ECO:0000259" key="1">
    <source>
        <dbReference type="Pfam" id="PF07883"/>
    </source>
</evidence>
<name>A0A4R8IC23_9FLAO</name>
<dbReference type="InterPro" id="IPR013096">
    <property type="entry name" value="Cupin_2"/>
</dbReference>
<gene>
    <name evidence="2" type="ORF">B0I22_2610</name>
</gene>
<dbReference type="InterPro" id="IPR014710">
    <property type="entry name" value="RmlC-like_jellyroll"/>
</dbReference>
<keyword evidence="3" id="KW-1185">Reference proteome</keyword>
<evidence type="ECO:0000313" key="2">
    <source>
        <dbReference type="EMBL" id="TDX82599.1"/>
    </source>
</evidence>